<sequence length="69" mass="7811">MEGNSRKTNDAFMKQKTSAQNTTLKKHSALNWAIKLQYLSDISRSNRPPPPPAPPRPPVRAFKIRIPTN</sequence>
<feature type="region of interest" description="Disordered" evidence="1">
    <location>
        <begin position="42"/>
        <end position="69"/>
    </location>
</feature>
<proteinExistence type="predicted"/>
<dbReference type="AlphaFoldDB" id="A0A834HM98"/>
<name>A0A834HM98_RHYFE</name>
<feature type="compositionally biased region" description="Pro residues" evidence="1">
    <location>
        <begin position="47"/>
        <end position="58"/>
    </location>
</feature>
<feature type="region of interest" description="Disordered" evidence="1">
    <location>
        <begin position="1"/>
        <end position="25"/>
    </location>
</feature>
<evidence type="ECO:0000256" key="1">
    <source>
        <dbReference type="SAM" id="MobiDB-lite"/>
    </source>
</evidence>
<protein>
    <submittedName>
        <fullName evidence="2">Uncharacterized protein</fullName>
    </submittedName>
</protein>
<dbReference type="Proteomes" id="UP000625711">
    <property type="component" value="Unassembled WGS sequence"/>
</dbReference>
<dbReference type="EMBL" id="JAACXV010023165">
    <property type="protein sequence ID" value="KAF7263137.1"/>
    <property type="molecule type" value="Genomic_DNA"/>
</dbReference>
<accession>A0A834HM98</accession>
<keyword evidence="3" id="KW-1185">Reference proteome</keyword>
<organism evidence="2 3">
    <name type="scientific">Rhynchophorus ferrugineus</name>
    <name type="common">Red palm weevil</name>
    <name type="synonym">Curculio ferrugineus</name>
    <dbReference type="NCBI Taxonomy" id="354439"/>
    <lineage>
        <taxon>Eukaryota</taxon>
        <taxon>Metazoa</taxon>
        <taxon>Ecdysozoa</taxon>
        <taxon>Arthropoda</taxon>
        <taxon>Hexapoda</taxon>
        <taxon>Insecta</taxon>
        <taxon>Pterygota</taxon>
        <taxon>Neoptera</taxon>
        <taxon>Endopterygota</taxon>
        <taxon>Coleoptera</taxon>
        <taxon>Polyphaga</taxon>
        <taxon>Cucujiformia</taxon>
        <taxon>Curculionidae</taxon>
        <taxon>Dryophthorinae</taxon>
        <taxon>Rhynchophorus</taxon>
    </lineage>
</organism>
<comment type="caution">
    <text evidence="2">The sequence shown here is derived from an EMBL/GenBank/DDBJ whole genome shotgun (WGS) entry which is preliminary data.</text>
</comment>
<reference evidence="2" key="1">
    <citation type="submission" date="2020-08" db="EMBL/GenBank/DDBJ databases">
        <title>Genome sequencing and assembly of the red palm weevil Rhynchophorus ferrugineus.</title>
        <authorList>
            <person name="Dias G.B."/>
            <person name="Bergman C.M."/>
            <person name="Manee M."/>
        </authorList>
    </citation>
    <scope>NUCLEOTIDE SEQUENCE</scope>
    <source>
        <strain evidence="2">AA-2017</strain>
        <tissue evidence="2">Whole larva</tissue>
    </source>
</reference>
<gene>
    <name evidence="2" type="ORF">GWI33_003571</name>
</gene>
<evidence type="ECO:0000313" key="2">
    <source>
        <dbReference type="EMBL" id="KAF7263137.1"/>
    </source>
</evidence>
<evidence type="ECO:0000313" key="3">
    <source>
        <dbReference type="Proteomes" id="UP000625711"/>
    </source>
</evidence>